<dbReference type="Proteomes" id="UP001458880">
    <property type="component" value="Unassembled WGS sequence"/>
</dbReference>
<evidence type="ECO:0000313" key="1">
    <source>
        <dbReference type="EMBL" id="KAK9695508.1"/>
    </source>
</evidence>
<dbReference type="PANTHER" id="PTHR33776">
    <property type="entry name" value="ENDO/EXONUCLEASE/PHOSPHATASE DOMAIN-CONTAINING PROTEIN"/>
    <property type="match status" value="1"/>
</dbReference>
<proteinExistence type="predicted"/>
<dbReference type="PANTHER" id="PTHR33776:SF4">
    <property type="entry name" value="ENDONUCLEASE_EXONUCLEASE_PHOSPHATASE DOMAIN-CONTAINING PROTEIN"/>
    <property type="match status" value="1"/>
</dbReference>
<dbReference type="InterPro" id="IPR036691">
    <property type="entry name" value="Endo/exonu/phosph_ase_sf"/>
</dbReference>
<dbReference type="Gene3D" id="3.60.10.10">
    <property type="entry name" value="Endonuclease/exonuclease/phosphatase"/>
    <property type="match status" value="1"/>
</dbReference>
<comment type="caution">
    <text evidence="1">The sequence shown here is derived from an EMBL/GenBank/DDBJ whole genome shotgun (WGS) entry which is preliminary data.</text>
</comment>
<reference evidence="1 2" key="1">
    <citation type="journal article" date="2024" name="BMC Genomics">
        <title>De novo assembly and annotation of Popillia japonica's genome with initial clues to its potential as an invasive pest.</title>
        <authorList>
            <person name="Cucini C."/>
            <person name="Boschi S."/>
            <person name="Funari R."/>
            <person name="Cardaioli E."/>
            <person name="Iannotti N."/>
            <person name="Marturano G."/>
            <person name="Paoli F."/>
            <person name="Bruttini M."/>
            <person name="Carapelli A."/>
            <person name="Frati F."/>
            <person name="Nardi F."/>
        </authorList>
    </citation>
    <scope>NUCLEOTIDE SEQUENCE [LARGE SCALE GENOMIC DNA]</scope>
    <source>
        <strain evidence="1">DMR45628</strain>
    </source>
</reference>
<evidence type="ECO:0000313" key="2">
    <source>
        <dbReference type="Proteomes" id="UP001458880"/>
    </source>
</evidence>
<accession>A0AAW1IYR0</accession>
<sequence length="149" mass="16997">MYRAPSGDLNVFFTILEDILQTATMKHNRKILLLGDFHIPRWKEDNSNAMMKDVIGSFDLSITITEPTKVTKNTVSTIDNIFTNDKDFSSSVVAMALSNHYAQRLRIIMPISSAKVENTYTERRIITSGNLTEMEEYVNTIDWSSIIND</sequence>
<dbReference type="SUPFAM" id="SSF56219">
    <property type="entry name" value="DNase I-like"/>
    <property type="match status" value="1"/>
</dbReference>
<protein>
    <submittedName>
        <fullName evidence="1">Uncharacterized protein</fullName>
    </submittedName>
</protein>
<keyword evidence="2" id="KW-1185">Reference proteome</keyword>
<dbReference type="AlphaFoldDB" id="A0AAW1IYR0"/>
<gene>
    <name evidence="1" type="ORF">QE152_g32518</name>
</gene>
<organism evidence="1 2">
    <name type="scientific">Popillia japonica</name>
    <name type="common">Japanese beetle</name>
    <dbReference type="NCBI Taxonomy" id="7064"/>
    <lineage>
        <taxon>Eukaryota</taxon>
        <taxon>Metazoa</taxon>
        <taxon>Ecdysozoa</taxon>
        <taxon>Arthropoda</taxon>
        <taxon>Hexapoda</taxon>
        <taxon>Insecta</taxon>
        <taxon>Pterygota</taxon>
        <taxon>Neoptera</taxon>
        <taxon>Endopterygota</taxon>
        <taxon>Coleoptera</taxon>
        <taxon>Polyphaga</taxon>
        <taxon>Scarabaeiformia</taxon>
        <taxon>Scarabaeidae</taxon>
        <taxon>Rutelinae</taxon>
        <taxon>Popillia</taxon>
    </lineage>
</organism>
<dbReference type="EMBL" id="JASPKY010000478">
    <property type="protein sequence ID" value="KAK9695508.1"/>
    <property type="molecule type" value="Genomic_DNA"/>
</dbReference>
<name>A0AAW1IYR0_POPJA</name>